<keyword evidence="4 5" id="KW-0732">Signal</keyword>
<reference evidence="7 8" key="1">
    <citation type="submission" date="2017-11" db="EMBL/GenBank/DDBJ databases">
        <title>Genome sequence of Entomoplasma ellychniae ELCN-1 (ATCC 43707).</title>
        <authorList>
            <person name="Lo W.-S."/>
            <person name="Gasparich G.E."/>
            <person name="Kuo C.-H."/>
        </authorList>
    </citation>
    <scope>NUCLEOTIDE SEQUENCE [LARGE SCALE GENOMIC DNA]</scope>
    <source>
        <strain evidence="7 8">ELCN-1</strain>
    </source>
</reference>
<evidence type="ECO:0000259" key="6">
    <source>
        <dbReference type="Pfam" id="PF00496"/>
    </source>
</evidence>
<dbReference type="Proteomes" id="UP000239010">
    <property type="component" value="Unassembled WGS sequence"/>
</dbReference>
<dbReference type="PANTHER" id="PTHR30290">
    <property type="entry name" value="PERIPLASMIC BINDING COMPONENT OF ABC TRANSPORTER"/>
    <property type="match status" value="1"/>
</dbReference>
<dbReference type="AlphaFoldDB" id="A0A8E2QYR4"/>
<dbReference type="GO" id="GO:0015833">
    <property type="term" value="P:peptide transport"/>
    <property type="evidence" value="ECO:0007669"/>
    <property type="project" value="TreeGrafter"/>
</dbReference>
<comment type="subcellular location">
    <subcellularLocation>
        <location evidence="1">Cell envelope</location>
    </subcellularLocation>
</comment>
<comment type="similarity">
    <text evidence="2">Belongs to the bacterial solute-binding protein 5 family.</text>
</comment>
<feature type="chain" id="PRO_5034721376" evidence="5">
    <location>
        <begin position="24"/>
        <end position="799"/>
    </location>
</feature>
<organism evidence="7 8">
    <name type="scientific">Entomoplasma ellychniae</name>
    <dbReference type="NCBI Taxonomy" id="2114"/>
    <lineage>
        <taxon>Bacteria</taxon>
        <taxon>Bacillati</taxon>
        <taxon>Mycoplasmatota</taxon>
        <taxon>Mollicutes</taxon>
        <taxon>Entomoplasmatales</taxon>
        <taxon>Entomoplasmataceae</taxon>
        <taxon>Entomoplasma</taxon>
    </lineage>
</organism>
<evidence type="ECO:0000256" key="3">
    <source>
        <dbReference type="ARBA" id="ARBA00022448"/>
    </source>
</evidence>
<dbReference type="PROSITE" id="PS51257">
    <property type="entry name" value="PROKAR_LIPOPROTEIN"/>
    <property type="match status" value="1"/>
</dbReference>
<dbReference type="Gene3D" id="3.10.105.10">
    <property type="entry name" value="Dipeptide-binding Protein, Domain 3"/>
    <property type="match status" value="1"/>
</dbReference>
<keyword evidence="8" id="KW-1185">Reference proteome</keyword>
<dbReference type="InterPro" id="IPR000914">
    <property type="entry name" value="SBP_5_dom"/>
</dbReference>
<evidence type="ECO:0000313" key="8">
    <source>
        <dbReference type="Proteomes" id="UP000239010"/>
    </source>
</evidence>
<evidence type="ECO:0000313" key="7">
    <source>
        <dbReference type="EMBL" id="PPE04749.1"/>
    </source>
</evidence>
<dbReference type="GO" id="GO:0030313">
    <property type="term" value="C:cell envelope"/>
    <property type="evidence" value="ECO:0007669"/>
    <property type="project" value="UniProtKB-SubCell"/>
</dbReference>
<feature type="domain" description="Solute-binding protein family 5" evidence="6">
    <location>
        <begin position="117"/>
        <end position="645"/>
    </location>
</feature>
<dbReference type="InterPro" id="IPR039424">
    <property type="entry name" value="SBP_5"/>
</dbReference>
<dbReference type="EMBL" id="PHND01000001">
    <property type="protein sequence ID" value="PPE04749.1"/>
    <property type="molecule type" value="Genomic_DNA"/>
</dbReference>
<feature type="signal peptide" evidence="5">
    <location>
        <begin position="1"/>
        <end position="23"/>
    </location>
</feature>
<dbReference type="Gene3D" id="3.40.190.10">
    <property type="entry name" value="Periplasmic binding protein-like II"/>
    <property type="match status" value="1"/>
</dbReference>
<evidence type="ECO:0000256" key="1">
    <source>
        <dbReference type="ARBA" id="ARBA00004196"/>
    </source>
</evidence>
<dbReference type="PANTHER" id="PTHR30290:SF10">
    <property type="entry name" value="PERIPLASMIC OLIGOPEPTIDE-BINDING PROTEIN-RELATED"/>
    <property type="match status" value="1"/>
</dbReference>
<keyword evidence="3" id="KW-0813">Transport</keyword>
<sequence>MKTTNYKKSTLISLLTGGLVVSIASTSVVSCSASLEKIQGRKRDVKTYTEAFLSVPDSWNIAHTQLTTNAGFLSNLYAGALSIDEYGRTYGDIFESGYATGNSTYVAKDSNAGEGVNDYTTWKYRIRDNANWFNGKGEVLRAIKATDFDNAAAYILNVNNISEVTALWTTFIKNAEQMLELLGPILNNIEKNQEFIPSDENVENVTALGVYKVLIEKMKSSSTISFVAKNSKYKKAPSSGDDERSEEEKDEFITKKVSIDDGGFGLITDNDKNTVQYNLVKPAAYFETVLTYAPFAPIHELIVGQLENGPVDVYSGAYLPKEITPDKKIEFVKNKNYHFAQRTEIENLVWLNATTNFNNETTRRMFEKGEIDGFGVSVNDVVGWKKYIGDDYDNPNFKSIYVSEIVPGSHYNIIYNYFNTDILSTTNSTTEEKNKAIAASKLLESKDARVFIATNLNRSTYAKYYSKRFDEEGSTTSKNIVNSYTLEGTGVDPDGKDYTQYVAEEAEKKVKSHGGSLTKDDWKNGSDPLLNHPELYGNHKNQEDVISDVNKFIDDNKIARNKNNKVELRVLMDPSGTNSNSPFFQSTFNNFNAVKDNPIQIESFVPIDNNDYSARNGEGRYDIAISGWGPDYADPYTFLETVRIKGSMSHYSGTNRLINGEHTKYQDVVRTTEFDKLVEDLTDYDTKVKQIDLNNDLDVKQRYEAFAEQEYNFFFENALQTPWFSTNAYKSFTVNYLRNFTGGNAIYGNSADRTFLRRKNEQLWTRDQNLKWRDFVREQRKEIKENPGHLKEGNILFLK</sequence>
<accession>A0A8E2QYR4</accession>
<evidence type="ECO:0000256" key="4">
    <source>
        <dbReference type="ARBA" id="ARBA00022729"/>
    </source>
</evidence>
<comment type="caution">
    <text evidence="7">The sequence shown here is derived from an EMBL/GenBank/DDBJ whole genome shotgun (WGS) entry which is preliminary data.</text>
</comment>
<evidence type="ECO:0000256" key="2">
    <source>
        <dbReference type="ARBA" id="ARBA00005695"/>
    </source>
</evidence>
<proteinExistence type="inferred from homology"/>
<dbReference type="RefSeq" id="WP_104205840.1">
    <property type="nucleotide sequence ID" value="NZ_PHND01000001.1"/>
</dbReference>
<dbReference type="Pfam" id="PF00496">
    <property type="entry name" value="SBP_bac_5"/>
    <property type="match status" value="1"/>
</dbReference>
<dbReference type="GO" id="GO:1904680">
    <property type="term" value="F:peptide transmembrane transporter activity"/>
    <property type="evidence" value="ECO:0007669"/>
    <property type="project" value="TreeGrafter"/>
</dbReference>
<dbReference type="SUPFAM" id="SSF53850">
    <property type="entry name" value="Periplasmic binding protein-like II"/>
    <property type="match status" value="1"/>
</dbReference>
<protein>
    <submittedName>
        <fullName evidence="7">Oligopeptide ABC transporter substrate-binding protein</fullName>
    </submittedName>
</protein>
<evidence type="ECO:0000256" key="5">
    <source>
        <dbReference type="SAM" id="SignalP"/>
    </source>
</evidence>
<name>A0A8E2QYR4_9MOLU</name>
<gene>
    <name evidence="7" type="primary">oppA</name>
    <name evidence="7" type="ORF">EELLY_v1c04290</name>
</gene>